<gene>
    <name evidence="1" type="ORF">ATANTOWER_019861</name>
</gene>
<reference evidence="1 2" key="1">
    <citation type="submission" date="2021-07" db="EMBL/GenBank/DDBJ databases">
        <authorList>
            <person name="Palmer J.M."/>
        </authorList>
    </citation>
    <scope>NUCLEOTIDE SEQUENCE [LARGE SCALE GENOMIC DNA]</scope>
    <source>
        <strain evidence="1 2">AT_MEX2019</strain>
        <tissue evidence="1">Muscle</tissue>
    </source>
</reference>
<comment type="caution">
    <text evidence="1">The sequence shown here is derived from an EMBL/GenBank/DDBJ whole genome shotgun (WGS) entry which is preliminary data.</text>
</comment>
<name>A0ABU7CHL5_9TELE</name>
<keyword evidence="2" id="KW-1185">Reference proteome</keyword>
<accession>A0ABU7CHL5</accession>
<evidence type="ECO:0000313" key="1">
    <source>
        <dbReference type="EMBL" id="MED6262467.1"/>
    </source>
</evidence>
<evidence type="ECO:0000313" key="2">
    <source>
        <dbReference type="Proteomes" id="UP001345963"/>
    </source>
</evidence>
<sequence length="139" mass="14445">MFLWRECLVVKTSNRITSSPSGVGVWALPPRDRGHGDAGARAVLSLCRLGIWVLPWGGNWSGMEALALGWCAAAASIQAGLGCCALLSGLLLSGVGGSGPGSMALVSTGLVWVLAYGSRRQVEGHAGLWLVSLDRQSEI</sequence>
<protein>
    <submittedName>
        <fullName evidence="1">Uncharacterized protein</fullName>
    </submittedName>
</protein>
<organism evidence="1 2">
    <name type="scientific">Ataeniobius toweri</name>
    <dbReference type="NCBI Taxonomy" id="208326"/>
    <lineage>
        <taxon>Eukaryota</taxon>
        <taxon>Metazoa</taxon>
        <taxon>Chordata</taxon>
        <taxon>Craniata</taxon>
        <taxon>Vertebrata</taxon>
        <taxon>Euteleostomi</taxon>
        <taxon>Actinopterygii</taxon>
        <taxon>Neopterygii</taxon>
        <taxon>Teleostei</taxon>
        <taxon>Neoteleostei</taxon>
        <taxon>Acanthomorphata</taxon>
        <taxon>Ovalentaria</taxon>
        <taxon>Atherinomorphae</taxon>
        <taxon>Cyprinodontiformes</taxon>
        <taxon>Goodeidae</taxon>
        <taxon>Ataeniobius</taxon>
    </lineage>
</organism>
<dbReference type="Proteomes" id="UP001345963">
    <property type="component" value="Unassembled WGS sequence"/>
</dbReference>
<proteinExistence type="predicted"/>
<dbReference type="EMBL" id="JAHUTI010092686">
    <property type="protein sequence ID" value="MED6262467.1"/>
    <property type="molecule type" value="Genomic_DNA"/>
</dbReference>